<name>A0A7W9TCV9_9ACTN</name>
<organism evidence="2 3">
    <name type="scientific">Streptomyces paradoxus</name>
    <dbReference type="NCBI Taxonomy" id="66375"/>
    <lineage>
        <taxon>Bacteria</taxon>
        <taxon>Bacillati</taxon>
        <taxon>Actinomycetota</taxon>
        <taxon>Actinomycetes</taxon>
        <taxon>Kitasatosporales</taxon>
        <taxon>Streptomycetaceae</taxon>
        <taxon>Streptomyces</taxon>
    </lineage>
</organism>
<dbReference type="AlphaFoldDB" id="A0A7W9TCV9"/>
<comment type="caution">
    <text evidence="2">The sequence shown here is derived from an EMBL/GenBank/DDBJ whole genome shotgun (WGS) entry which is preliminary data.</text>
</comment>
<dbReference type="EMBL" id="JACHGV010000005">
    <property type="protein sequence ID" value="MBB6077816.1"/>
    <property type="molecule type" value="Genomic_DNA"/>
</dbReference>
<feature type="chain" id="PRO_5039584022" description="Secreted protein" evidence="1">
    <location>
        <begin position="26"/>
        <end position="62"/>
    </location>
</feature>
<evidence type="ECO:0008006" key="4">
    <source>
        <dbReference type="Google" id="ProtNLM"/>
    </source>
</evidence>
<evidence type="ECO:0000313" key="2">
    <source>
        <dbReference type="EMBL" id="MBB6077816.1"/>
    </source>
</evidence>
<proteinExistence type="predicted"/>
<gene>
    <name evidence="2" type="ORF">HNR57_003742</name>
</gene>
<evidence type="ECO:0000313" key="3">
    <source>
        <dbReference type="Proteomes" id="UP000591537"/>
    </source>
</evidence>
<dbReference type="Proteomes" id="UP000591537">
    <property type="component" value="Unassembled WGS sequence"/>
</dbReference>
<sequence>MRENLPAVAVCAVVLVGVLAPSAAAASALPLPLPVTAVEPLVTEGISIEGPLVQNVSLPTPK</sequence>
<keyword evidence="3" id="KW-1185">Reference proteome</keyword>
<reference evidence="2 3" key="1">
    <citation type="submission" date="2020-08" db="EMBL/GenBank/DDBJ databases">
        <title>Genomic Encyclopedia of Type Strains, Phase IV (KMG-IV): sequencing the most valuable type-strain genomes for metagenomic binning, comparative biology and taxonomic classification.</title>
        <authorList>
            <person name="Goeker M."/>
        </authorList>
    </citation>
    <scope>NUCLEOTIDE SEQUENCE [LARGE SCALE GENOMIC DNA]</scope>
    <source>
        <strain evidence="2 3">DSM 43350</strain>
    </source>
</reference>
<protein>
    <recommendedName>
        <fullName evidence="4">Secreted protein</fullName>
    </recommendedName>
</protein>
<evidence type="ECO:0000256" key="1">
    <source>
        <dbReference type="SAM" id="SignalP"/>
    </source>
</evidence>
<dbReference type="RefSeq" id="WP_184561107.1">
    <property type="nucleotide sequence ID" value="NZ_BAAARS010000005.1"/>
</dbReference>
<keyword evidence="1" id="KW-0732">Signal</keyword>
<feature type="signal peptide" evidence="1">
    <location>
        <begin position="1"/>
        <end position="25"/>
    </location>
</feature>
<accession>A0A7W9TCV9</accession>